<protein>
    <submittedName>
        <fullName evidence="1">Uncharacterized protein</fullName>
    </submittedName>
</protein>
<accession>A1SVQ9</accession>
<gene>
    <name evidence="1" type="ordered locus">Ping_1795</name>
</gene>
<name>A1SVQ9_PSYIN</name>
<dbReference type="KEGG" id="pin:Ping_1795"/>
<dbReference type="Proteomes" id="UP000000639">
    <property type="component" value="Chromosome"/>
</dbReference>
<proteinExistence type="predicted"/>
<dbReference type="HOGENOM" id="CLU_036805_12_5_6"/>
<reference evidence="1 2" key="1">
    <citation type="submission" date="2007-01" db="EMBL/GenBank/DDBJ databases">
        <title>Complete sequence of Psychromonas ingrahamii 37.</title>
        <authorList>
            <consortium name="US DOE Joint Genome Institute"/>
            <person name="Copeland A."/>
            <person name="Lucas S."/>
            <person name="Lapidus A."/>
            <person name="Barry K."/>
            <person name="Detter J.C."/>
            <person name="Glavina del Rio T."/>
            <person name="Hammon N."/>
            <person name="Israni S."/>
            <person name="Dalin E."/>
            <person name="Tice H."/>
            <person name="Pitluck S."/>
            <person name="Thompson L.S."/>
            <person name="Brettin T."/>
            <person name="Bruce D."/>
            <person name="Han C."/>
            <person name="Tapia R."/>
            <person name="Schmutz J."/>
            <person name="Larimer F."/>
            <person name="Land M."/>
            <person name="Hauser L."/>
            <person name="Kyrpides N."/>
            <person name="Ivanova N."/>
            <person name="Staley J."/>
            <person name="Richardson P."/>
        </authorList>
    </citation>
    <scope>NUCLEOTIDE SEQUENCE [LARGE SCALE GENOMIC DNA]</scope>
    <source>
        <strain evidence="1 2">37</strain>
    </source>
</reference>
<organism evidence="1 2">
    <name type="scientific">Psychromonas ingrahamii (strain DSM 17664 / CCUG 51855 / 37)</name>
    <dbReference type="NCBI Taxonomy" id="357804"/>
    <lineage>
        <taxon>Bacteria</taxon>
        <taxon>Pseudomonadati</taxon>
        <taxon>Pseudomonadota</taxon>
        <taxon>Gammaproteobacteria</taxon>
        <taxon>Alteromonadales</taxon>
        <taxon>Psychromonadaceae</taxon>
        <taxon>Psychromonas</taxon>
    </lineage>
</organism>
<dbReference type="eggNOG" id="COG3328">
    <property type="taxonomic scope" value="Bacteria"/>
</dbReference>
<keyword evidence="2" id="KW-1185">Reference proteome</keyword>
<dbReference type="RefSeq" id="WP_011770134.1">
    <property type="nucleotide sequence ID" value="NC_008709.1"/>
</dbReference>
<dbReference type="AlphaFoldDB" id="A1SVQ9"/>
<evidence type="ECO:0000313" key="2">
    <source>
        <dbReference type="Proteomes" id="UP000000639"/>
    </source>
</evidence>
<dbReference type="OrthoDB" id="9793302at2"/>
<sequence length="72" mass="8178">MTNKFNFNDAVKELPAGKNLNGKDGVLTSIIKQLTKAALQAEIEQHLINDQHPNRQNGSARNLWCQVFNFHF</sequence>
<evidence type="ECO:0000313" key="1">
    <source>
        <dbReference type="EMBL" id="ABM03574.1"/>
    </source>
</evidence>
<dbReference type="EMBL" id="CP000510">
    <property type="protein sequence ID" value="ABM03574.1"/>
    <property type="molecule type" value="Genomic_DNA"/>
</dbReference>